<dbReference type="EMBL" id="SCKG01000020">
    <property type="protein sequence ID" value="TDG99283.1"/>
    <property type="molecule type" value="Genomic_DNA"/>
</dbReference>
<dbReference type="Proteomes" id="UP000295070">
    <property type="component" value="Chromosome 20"/>
</dbReference>
<dbReference type="PANTHER" id="PTHR46704:SF9">
    <property type="entry name" value="BHLH DOMAIN-CONTAINING PROTEIN"/>
    <property type="match status" value="1"/>
</dbReference>
<sequence length="250" mass="28249">MPELFTTQEEADTRLLLHCSHAADYSRYIIIRSPDTDVFVLALAFYKDIGAHLYFQTGKGGNSHTVEVQKIHNQLGAIVCDALIGLHCFTGCDTVSSLYGIVKVKAMKALLSNQEHCNTFQRIGTTFTVTRDLYEAVEAFTCEIYDVKDAKVSTKQGGTFRSEKCLERSLPPNQDSLQQHIQRANYEAAINRRSLRKQPEIPPPVQHGWRMEGEHLVVHWMILPPAPQSVLELVHCQCKMCGRELHLQKA</sequence>
<evidence type="ECO:0000313" key="2">
    <source>
        <dbReference type="Proteomes" id="UP000295070"/>
    </source>
</evidence>
<organism evidence="1 2">
    <name type="scientific">Perca flavescens</name>
    <name type="common">American yellow perch</name>
    <name type="synonym">Morone flavescens</name>
    <dbReference type="NCBI Taxonomy" id="8167"/>
    <lineage>
        <taxon>Eukaryota</taxon>
        <taxon>Metazoa</taxon>
        <taxon>Chordata</taxon>
        <taxon>Craniata</taxon>
        <taxon>Vertebrata</taxon>
        <taxon>Euteleostomi</taxon>
        <taxon>Actinopterygii</taxon>
        <taxon>Neopterygii</taxon>
        <taxon>Teleostei</taxon>
        <taxon>Neoteleostei</taxon>
        <taxon>Acanthomorphata</taxon>
        <taxon>Eupercaria</taxon>
        <taxon>Perciformes</taxon>
        <taxon>Percoidei</taxon>
        <taxon>Percidae</taxon>
        <taxon>Percinae</taxon>
        <taxon>Perca</taxon>
    </lineage>
</organism>
<accession>A0A484CDX0</accession>
<dbReference type="PANTHER" id="PTHR46704">
    <property type="entry name" value="CXC DOMAIN-CONTAINING PROTEIN-RELATED"/>
    <property type="match status" value="1"/>
</dbReference>
<evidence type="ECO:0000313" key="1">
    <source>
        <dbReference type="EMBL" id="TDG99283.1"/>
    </source>
</evidence>
<keyword evidence="2" id="KW-1185">Reference proteome</keyword>
<protein>
    <submittedName>
        <fullName evidence="1">Uncharacterized protein</fullName>
    </submittedName>
</protein>
<dbReference type="STRING" id="8167.A0A484CDX0"/>
<proteinExistence type="predicted"/>
<dbReference type="AlphaFoldDB" id="A0A484CDX0"/>
<name>A0A484CDX0_PERFV</name>
<gene>
    <name evidence="1" type="ORF">EPR50_G00209410</name>
</gene>
<reference evidence="1 2" key="1">
    <citation type="submission" date="2019-01" db="EMBL/GenBank/DDBJ databases">
        <title>A chromosome-scale genome assembly of the yellow perch, Perca flavescens.</title>
        <authorList>
            <person name="Feron R."/>
            <person name="Morvezen R."/>
            <person name="Bestin A."/>
            <person name="Haffray P."/>
            <person name="Klopp C."/>
            <person name="Zahm M."/>
            <person name="Cabau C."/>
            <person name="Roques C."/>
            <person name="Donnadieu C."/>
            <person name="Bouchez O."/>
            <person name="Christie M."/>
            <person name="Larson W."/>
            <person name="Guiguen Y."/>
        </authorList>
    </citation>
    <scope>NUCLEOTIDE SEQUENCE [LARGE SCALE GENOMIC DNA]</scope>
    <source>
        <strain evidence="1">YP-PL-M2</strain>
        <tissue evidence="1">Blood</tissue>
    </source>
</reference>
<comment type="caution">
    <text evidence="1">The sequence shown here is derived from an EMBL/GenBank/DDBJ whole genome shotgun (WGS) entry which is preliminary data.</text>
</comment>